<dbReference type="Gene3D" id="1.10.3820.10">
    <property type="entry name" value="Di-heme elbow motif domain"/>
    <property type="match status" value="1"/>
</dbReference>
<dbReference type="NCBIfam" id="TIGR03153">
    <property type="entry name" value="cytochr_NrfH"/>
    <property type="match status" value="1"/>
</dbReference>
<keyword evidence="8" id="KW-0249">Electron transport</keyword>
<evidence type="ECO:0000256" key="5">
    <source>
        <dbReference type="ARBA" id="ARBA00022617"/>
    </source>
</evidence>
<dbReference type="GO" id="GO:0046872">
    <property type="term" value="F:metal ion binding"/>
    <property type="evidence" value="ECO:0007669"/>
    <property type="project" value="UniProtKB-KW"/>
</dbReference>
<organism evidence="13">
    <name type="scientific">Lentimicrobium saccharophilum</name>
    <dbReference type="NCBI Taxonomy" id="1678841"/>
    <lineage>
        <taxon>Bacteria</taxon>
        <taxon>Pseudomonadati</taxon>
        <taxon>Bacteroidota</taxon>
        <taxon>Bacteroidia</taxon>
        <taxon>Bacteroidales</taxon>
        <taxon>Lentimicrobiaceae</taxon>
        <taxon>Lentimicrobium</taxon>
    </lineage>
</organism>
<accession>A0A0S7C6E7</accession>
<sequence>MIMKILRMLKPPGRWQLPVIIILGVMTGIVLLLFRASNAHSYLSDKPETCINCHVMYSQYASWNHSSHREVATCNDCHVPQDNFFRKYYFKAMDGLRHATIFTARAEPQVIRIKQAGINVVQENCIRCHQELVSMVEVIQVTGENHKTGAGFRCWDCHRETPHGTVRSLASFPHSLVPQLKSATPEWINKYLKEEEK</sequence>
<comment type="similarity">
    <text evidence="2">Belongs to the NapC/NirT/NrfH family.</text>
</comment>
<feature type="domain" description="NapC/NirT cytochrome c N-terminal" evidence="12">
    <location>
        <begin position="15"/>
        <end position="165"/>
    </location>
</feature>
<dbReference type="PATRIC" id="fig|1678841.3.peg.3255"/>
<dbReference type="InterPro" id="IPR051174">
    <property type="entry name" value="Cytochrome_c-type_ET"/>
</dbReference>
<dbReference type="GO" id="GO:0009061">
    <property type="term" value="P:anaerobic respiration"/>
    <property type="evidence" value="ECO:0007669"/>
    <property type="project" value="TreeGrafter"/>
</dbReference>
<name>A0A0S7C6E7_9BACT</name>
<evidence type="ECO:0000256" key="8">
    <source>
        <dbReference type="ARBA" id="ARBA00022982"/>
    </source>
</evidence>
<dbReference type="InterPro" id="IPR038266">
    <property type="entry name" value="NapC/NirT_cytc_sf"/>
</dbReference>
<evidence type="ECO:0000256" key="2">
    <source>
        <dbReference type="ARBA" id="ARBA00007395"/>
    </source>
</evidence>
<dbReference type="InterPro" id="IPR036280">
    <property type="entry name" value="Multihaem_cyt_sf"/>
</dbReference>
<dbReference type="EMBL" id="DF968183">
    <property type="protein sequence ID" value="GAP44723.1"/>
    <property type="molecule type" value="Genomic_DNA"/>
</dbReference>
<evidence type="ECO:0000259" key="12">
    <source>
        <dbReference type="Pfam" id="PF03264"/>
    </source>
</evidence>
<protein>
    <submittedName>
        <fullName evidence="13">Cytochrome c nitrite reductase, small subunit</fullName>
    </submittedName>
</protein>
<gene>
    <name evidence="13" type="ORF">TBC1_12534</name>
</gene>
<evidence type="ECO:0000256" key="9">
    <source>
        <dbReference type="ARBA" id="ARBA00022989"/>
    </source>
</evidence>
<evidence type="ECO:0000256" key="3">
    <source>
        <dbReference type="ARBA" id="ARBA00022448"/>
    </source>
</evidence>
<keyword evidence="3" id="KW-0813">Transport</keyword>
<dbReference type="GO" id="GO:0022900">
    <property type="term" value="P:electron transport chain"/>
    <property type="evidence" value="ECO:0007669"/>
    <property type="project" value="InterPro"/>
</dbReference>
<keyword evidence="4" id="KW-1003">Cell membrane</keyword>
<comment type="subcellular location">
    <subcellularLocation>
        <location evidence="1">Cell membrane</location>
    </subcellularLocation>
</comment>
<keyword evidence="11" id="KW-0472">Membrane</keyword>
<evidence type="ECO:0000256" key="11">
    <source>
        <dbReference type="ARBA" id="ARBA00023136"/>
    </source>
</evidence>
<dbReference type="AlphaFoldDB" id="A0A0S7C6E7"/>
<dbReference type="Pfam" id="PF03264">
    <property type="entry name" value="Cytochrom_NNT"/>
    <property type="match status" value="1"/>
</dbReference>
<dbReference type="GO" id="GO:0009055">
    <property type="term" value="F:electron transfer activity"/>
    <property type="evidence" value="ECO:0007669"/>
    <property type="project" value="TreeGrafter"/>
</dbReference>
<evidence type="ECO:0000256" key="7">
    <source>
        <dbReference type="ARBA" id="ARBA00022723"/>
    </source>
</evidence>
<dbReference type="PANTHER" id="PTHR30333">
    <property type="entry name" value="CYTOCHROME C-TYPE PROTEIN"/>
    <property type="match status" value="1"/>
</dbReference>
<keyword evidence="14" id="KW-1185">Reference proteome</keyword>
<keyword evidence="6" id="KW-0812">Transmembrane</keyword>
<evidence type="ECO:0000313" key="14">
    <source>
        <dbReference type="Proteomes" id="UP000053091"/>
    </source>
</evidence>
<evidence type="ECO:0000256" key="6">
    <source>
        <dbReference type="ARBA" id="ARBA00022692"/>
    </source>
</evidence>
<dbReference type="STRING" id="1678841.TBC1_12534"/>
<dbReference type="PANTHER" id="PTHR30333:SF1">
    <property type="entry name" value="CYTOCHROME C-TYPE PROTEIN NAPC"/>
    <property type="match status" value="1"/>
</dbReference>
<evidence type="ECO:0000256" key="1">
    <source>
        <dbReference type="ARBA" id="ARBA00004236"/>
    </source>
</evidence>
<evidence type="ECO:0000313" key="13">
    <source>
        <dbReference type="EMBL" id="GAP44723.1"/>
    </source>
</evidence>
<dbReference type="Proteomes" id="UP000053091">
    <property type="component" value="Unassembled WGS sequence"/>
</dbReference>
<dbReference type="InterPro" id="IPR005126">
    <property type="entry name" value="NapC/NirT_cyt_c_N"/>
</dbReference>
<keyword evidence="7" id="KW-0479">Metal-binding</keyword>
<evidence type="ECO:0000256" key="4">
    <source>
        <dbReference type="ARBA" id="ARBA00022475"/>
    </source>
</evidence>
<evidence type="ECO:0000256" key="10">
    <source>
        <dbReference type="ARBA" id="ARBA00023004"/>
    </source>
</evidence>
<dbReference type="SUPFAM" id="SSF48695">
    <property type="entry name" value="Multiheme cytochromes"/>
    <property type="match status" value="1"/>
</dbReference>
<dbReference type="GO" id="GO:0005886">
    <property type="term" value="C:plasma membrane"/>
    <property type="evidence" value="ECO:0007669"/>
    <property type="project" value="UniProtKB-SubCell"/>
</dbReference>
<keyword evidence="9" id="KW-1133">Transmembrane helix</keyword>
<keyword evidence="10" id="KW-0408">Iron</keyword>
<keyword evidence="5" id="KW-0349">Heme</keyword>
<reference evidence="13" key="1">
    <citation type="journal article" date="2015" name="Genome Announc.">
        <title>Draft Genome Sequence of Bacteroidales Strain TBC1, a Novel Isolate from a Methanogenic Wastewater Treatment System.</title>
        <authorList>
            <person name="Tourlousse D.M."/>
            <person name="Matsuura N."/>
            <person name="Sun L."/>
            <person name="Toyonaga M."/>
            <person name="Kuroda K."/>
            <person name="Ohashi A."/>
            <person name="Cruz R."/>
            <person name="Yamaguchi T."/>
            <person name="Sekiguchi Y."/>
        </authorList>
    </citation>
    <scope>NUCLEOTIDE SEQUENCE [LARGE SCALE GENOMIC DNA]</scope>
    <source>
        <strain evidence="13">TBC1</strain>
    </source>
</reference>
<proteinExistence type="inferred from homology"/>
<dbReference type="InterPro" id="IPR017571">
    <property type="entry name" value="NrfH"/>
</dbReference>